<dbReference type="EMBL" id="CP054475">
    <property type="protein sequence ID" value="UXD86025.1"/>
    <property type="molecule type" value="Genomic_DNA"/>
</dbReference>
<comment type="similarity">
    <text evidence="1">Belongs to the bacterial solute-binding protein 3 family.</text>
</comment>
<name>A0ABY6A5N0_9GAMM</name>
<evidence type="ECO:0000313" key="2">
    <source>
        <dbReference type="EMBL" id="UXD86025.1"/>
    </source>
</evidence>
<dbReference type="Proteomes" id="UP001065322">
    <property type="component" value="Chromosome"/>
</dbReference>
<dbReference type="PANTHER" id="PTHR35936:SF25">
    <property type="entry name" value="ABC TRANSPORTER SUBSTRATE-BINDING PROTEIN"/>
    <property type="match status" value="1"/>
</dbReference>
<reference evidence="3" key="1">
    <citation type="submission" date="2020-06" db="EMBL/GenBank/DDBJ databases">
        <title>Thalassolituus marinus alknpb1M-1, a hydrocarbon-degrading bacterium isolated from the deep-sea overlying water using an in-situ strategy from the South China Sea basin.</title>
        <authorList>
            <person name="Dong C."/>
            <person name="Chen Y."/>
            <person name="Shao Z."/>
        </authorList>
    </citation>
    <scope>NUCLEOTIDE SEQUENCE [LARGE SCALE GENOMIC DNA]</scope>
    <source>
        <strain evidence="3">alknpb1M-1</strain>
    </source>
</reference>
<dbReference type="RefSeq" id="WP_260998025.1">
    <property type="nucleotide sequence ID" value="NZ_CP054475.1"/>
</dbReference>
<keyword evidence="3" id="KW-1185">Reference proteome</keyword>
<accession>A0ABY6A5N0</accession>
<evidence type="ECO:0000256" key="1">
    <source>
        <dbReference type="ARBA" id="ARBA00010333"/>
    </source>
</evidence>
<proteinExistence type="inferred from homology"/>
<gene>
    <name evidence="2" type="ORF">HUF19_00530</name>
</gene>
<protein>
    <submittedName>
        <fullName evidence="2">Transporter substrate-binding domain-containing protein</fullName>
    </submittedName>
</protein>
<dbReference type="Gene3D" id="3.40.190.10">
    <property type="entry name" value="Periplasmic binding protein-like II"/>
    <property type="match status" value="2"/>
</dbReference>
<dbReference type="PANTHER" id="PTHR35936">
    <property type="entry name" value="MEMBRANE-BOUND LYTIC MUREIN TRANSGLYCOSYLASE F"/>
    <property type="match status" value="1"/>
</dbReference>
<dbReference type="SUPFAM" id="SSF53850">
    <property type="entry name" value="Periplasmic binding protein-like II"/>
    <property type="match status" value="1"/>
</dbReference>
<evidence type="ECO:0000313" key="3">
    <source>
        <dbReference type="Proteomes" id="UP001065322"/>
    </source>
</evidence>
<organism evidence="2 3">
    <name type="scientific">Thalassolituus hydrocarboniclasticus</name>
    <dbReference type="NCBI Taxonomy" id="2742796"/>
    <lineage>
        <taxon>Bacteria</taxon>
        <taxon>Pseudomonadati</taxon>
        <taxon>Pseudomonadota</taxon>
        <taxon>Gammaproteobacteria</taxon>
        <taxon>Oceanospirillales</taxon>
        <taxon>Oceanospirillaceae</taxon>
        <taxon>Thalassolituus</taxon>
    </lineage>
</organism>
<sequence>MLTFFSIPAYSAESVRVGCGDSIPPYVIRQNERGIVLDILRRALQTQNKTINVSYNSNANNIAAFNKGELDIACITSSSASPGALFSRQPLIVFQNVAISLSKRNLSLTDIPSLGDYRITAFNLASQLLPDNFAAEAARSPAYQELAEQQKQVEALFSGETDVIILEQTIFRYYLSQLRRNHPNSPVYQQQYQYHDLFEPTYYYAAFHSKQLRDAFDIGMEILIDSGEQDKILQRYERLLADYLIR</sequence>